<organism evidence="2 3">
    <name type="scientific">Fulvimarina uroteuthidis</name>
    <dbReference type="NCBI Taxonomy" id="3098149"/>
    <lineage>
        <taxon>Bacteria</taxon>
        <taxon>Pseudomonadati</taxon>
        <taxon>Pseudomonadota</taxon>
        <taxon>Alphaproteobacteria</taxon>
        <taxon>Hyphomicrobiales</taxon>
        <taxon>Aurantimonadaceae</taxon>
        <taxon>Fulvimarina</taxon>
    </lineage>
</organism>
<protein>
    <submittedName>
        <fullName evidence="2">DUF3280 domain-containing protein</fullName>
    </submittedName>
</protein>
<feature type="signal peptide" evidence="1">
    <location>
        <begin position="1"/>
        <end position="34"/>
    </location>
</feature>
<reference evidence="2 3" key="1">
    <citation type="submission" date="2023-12" db="EMBL/GenBank/DDBJ databases">
        <title>Description of Novel Strain Fulvimarina sp. 2208YS6-2-32 isolated from Uroteuthis (Photololigo) edulis.</title>
        <authorList>
            <person name="Park J.-S."/>
        </authorList>
    </citation>
    <scope>NUCLEOTIDE SEQUENCE [LARGE SCALE GENOMIC DNA]</scope>
    <source>
        <strain evidence="2 3">2208YS6-2-32</strain>
    </source>
</reference>
<proteinExistence type="predicted"/>
<comment type="caution">
    <text evidence="2">The sequence shown here is derived from an EMBL/GenBank/DDBJ whole genome shotgun (WGS) entry which is preliminary data.</text>
</comment>
<keyword evidence="3" id="KW-1185">Reference proteome</keyword>
<evidence type="ECO:0000256" key="1">
    <source>
        <dbReference type="SAM" id="SignalP"/>
    </source>
</evidence>
<name>A0ABU5HXJ8_9HYPH</name>
<dbReference type="Pfam" id="PF11684">
    <property type="entry name" value="DUF3280"/>
    <property type="match status" value="1"/>
</dbReference>
<evidence type="ECO:0000313" key="3">
    <source>
        <dbReference type="Proteomes" id="UP001294412"/>
    </source>
</evidence>
<sequence>MVEAHVLGGRKARQAGFFPVVVAAIALMTTASLAQEPAASAPDTNAAAIAQTQRVAVFPFELVDSSLEGSMMGVNADETKRLAMMAPAMRKNFETLDGFEVMDSSAADEKVANVHLESCGNCGVTFARDLGADVVVLGTVQKVSNLILNINAYVYDVASGEQIARGSADIRSNTDKSWQKGLEYLFENVLKTQIETRS</sequence>
<dbReference type="RefSeq" id="WP_322185268.1">
    <property type="nucleotide sequence ID" value="NZ_JAXLPB010000001.1"/>
</dbReference>
<keyword evidence="1" id="KW-0732">Signal</keyword>
<dbReference type="EMBL" id="JAXLPB010000001">
    <property type="protein sequence ID" value="MDY8107867.1"/>
    <property type="molecule type" value="Genomic_DNA"/>
</dbReference>
<accession>A0ABU5HXJ8</accession>
<gene>
    <name evidence="2" type="ORF">U0C82_01725</name>
</gene>
<dbReference type="Gene3D" id="3.40.50.10070">
    <property type="entry name" value="TolB, N-terminal domain"/>
    <property type="match status" value="1"/>
</dbReference>
<dbReference type="InterPro" id="IPR021698">
    <property type="entry name" value="DUF3280"/>
</dbReference>
<feature type="chain" id="PRO_5046786706" evidence="1">
    <location>
        <begin position="35"/>
        <end position="198"/>
    </location>
</feature>
<evidence type="ECO:0000313" key="2">
    <source>
        <dbReference type="EMBL" id="MDY8107867.1"/>
    </source>
</evidence>
<dbReference type="SUPFAM" id="SSF52964">
    <property type="entry name" value="TolB, N-terminal domain"/>
    <property type="match status" value="1"/>
</dbReference>
<dbReference type="Proteomes" id="UP001294412">
    <property type="component" value="Unassembled WGS sequence"/>
</dbReference>